<dbReference type="CDD" id="cd04301">
    <property type="entry name" value="NAT_SF"/>
    <property type="match status" value="1"/>
</dbReference>
<dbReference type="InterPro" id="IPR016181">
    <property type="entry name" value="Acyl_CoA_acyltransferase"/>
</dbReference>
<organism evidence="4 5">
    <name type="scientific">Clostridium oceanicum</name>
    <dbReference type="NCBI Taxonomy" id="1543"/>
    <lineage>
        <taxon>Bacteria</taxon>
        <taxon>Bacillati</taxon>
        <taxon>Bacillota</taxon>
        <taxon>Clostridia</taxon>
        <taxon>Eubacteriales</taxon>
        <taxon>Clostridiaceae</taxon>
        <taxon>Clostridium</taxon>
    </lineage>
</organism>
<dbReference type="EMBL" id="BAAACG010000006">
    <property type="protein sequence ID" value="GAA0735284.1"/>
    <property type="molecule type" value="Genomic_DNA"/>
</dbReference>
<dbReference type="PROSITE" id="PS51186">
    <property type="entry name" value="GNAT"/>
    <property type="match status" value="1"/>
</dbReference>
<dbReference type="InterPro" id="IPR000182">
    <property type="entry name" value="GNAT_dom"/>
</dbReference>
<dbReference type="Gene3D" id="3.40.630.30">
    <property type="match status" value="1"/>
</dbReference>
<reference evidence="4 5" key="1">
    <citation type="journal article" date="2019" name="Int. J. Syst. Evol. Microbiol.">
        <title>The Global Catalogue of Microorganisms (GCM) 10K type strain sequencing project: providing services to taxonomists for standard genome sequencing and annotation.</title>
        <authorList>
            <consortium name="The Broad Institute Genomics Platform"/>
            <consortium name="The Broad Institute Genome Sequencing Center for Infectious Disease"/>
            <person name="Wu L."/>
            <person name="Ma J."/>
        </authorList>
    </citation>
    <scope>NUCLEOTIDE SEQUENCE [LARGE SCALE GENOMIC DNA]</scope>
    <source>
        <strain evidence="4 5">JCM 1407</strain>
    </source>
</reference>
<gene>
    <name evidence="4" type="ORF">GCM10008906_08800</name>
</gene>
<dbReference type="PANTHER" id="PTHR43420:SF47">
    <property type="entry name" value="N-ACETYLTRANSFERASE DOMAIN-CONTAINING PROTEIN"/>
    <property type="match status" value="1"/>
</dbReference>
<dbReference type="Proteomes" id="UP001501510">
    <property type="component" value="Unassembled WGS sequence"/>
</dbReference>
<evidence type="ECO:0000313" key="5">
    <source>
        <dbReference type="Proteomes" id="UP001501510"/>
    </source>
</evidence>
<comment type="caution">
    <text evidence="4">The sequence shown here is derived from an EMBL/GenBank/DDBJ whole genome shotgun (WGS) entry which is preliminary data.</text>
</comment>
<proteinExistence type="predicted"/>
<keyword evidence="2" id="KW-0012">Acyltransferase</keyword>
<protein>
    <submittedName>
        <fullName evidence="4">GNAT family N-acetyltransferase</fullName>
    </submittedName>
</protein>
<accession>A0ABN1JBS4</accession>
<dbReference type="Pfam" id="PF00583">
    <property type="entry name" value="Acetyltransf_1"/>
    <property type="match status" value="1"/>
</dbReference>
<evidence type="ECO:0000256" key="1">
    <source>
        <dbReference type="ARBA" id="ARBA00022679"/>
    </source>
</evidence>
<name>A0ABN1JBS4_9CLOT</name>
<dbReference type="PANTHER" id="PTHR43420">
    <property type="entry name" value="ACETYLTRANSFERASE"/>
    <property type="match status" value="1"/>
</dbReference>
<dbReference type="InterPro" id="IPR050680">
    <property type="entry name" value="YpeA/RimI_acetyltransf"/>
</dbReference>
<evidence type="ECO:0000313" key="4">
    <source>
        <dbReference type="EMBL" id="GAA0735284.1"/>
    </source>
</evidence>
<sequence length="180" mass="20974">MIKLEFRLAEREDLDNIFDMFKDAINEMKKNGIDQWDNIYPDRNILEDDIAKKELYIGVSEDAVLSAYVLNQECDEQYANGTWKYPNSTYYVIDRLCVNPKFQNKGIGTSTMEHIENEVGKMGIDTIRLDAFTLNPHAVKLYEKSGFSKVGFTNWRKGKFHLMEKKINSFKGFNFTTNNL</sequence>
<keyword evidence="5" id="KW-1185">Reference proteome</keyword>
<keyword evidence="1" id="KW-0808">Transferase</keyword>
<feature type="domain" description="N-acetyltransferase" evidence="3">
    <location>
        <begin position="4"/>
        <end position="168"/>
    </location>
</feature>
<dbReference type="SUPFAM" id="SSF55729">
    <property type="entry name" value="Acyl-CoA N-acyltransferases (Nat)"/>
    <property type="match status" value="1"/>
</dbReference>
<dbReference type="RefSeq" id="WP_343759248.1">
    <property type="nucleotide sequence ID" value="NZ_BAAACG010000006.1"/>
</dbReference>
<evidence type="ECO:0000256" key="2">
    <source>
        <dbReference type="ARBA" id="ARBA00023315"/>
    </source>
</evidence>
<evidence type="ECO:0000259" key="3">
    <source>
        <dbReference type="PROSITE" id="PS51186"/>
    </source>
</evidence>